<evidence type="ECO:0000259" key="2">
    <source>
        <dbReference type="Pfam" id="PF00961"/>
    </source>
</evidence>
<accession>A0A9P6N7W8</accession>
<organism evidence="3 4">
    <name type="scientific">Cronartium quercuum f. sp. fusiforme G11</name>
    <dbReference type="NCBI Taxonomy" id="708437"/>
    <lineage>
        <taxon>Eukaryota</taxon>
        <taxon>Fungi</taxon>
        <taxon>Dikarya</taxon>
        <taxon>Basidiomycota</taxon>
        <taxon>Pucciniomycotina</taxon>
        <taxon>Pucciniomycetes</taxon>
        <taxon>Pucciniales</taxon>
        <taxon>Coleosporiaceae</taxon>
        <taxon>Cronartium</taxon>
    </lineage>
</organism>
<dbReference type="AlphaFoldDB" id="A0A9P6N7W8"/>
<reference evidence="3" key="1">
    <citation type="submission" date="2013-11" db="EMBL/GenBank/DDBJ databases">
        <title>Genome sequence of the fusiform rust pathogen reveals effectors for host alternation and coevolution with pine.</title>
        <authorList>
            <consortium name="DOE Joint Genome Institute"/>
            <person name="Smith K."/>
            <person name="Pendleton A."/>
            <person name="Kubisiak T."/>
            <person name="Anderson C."/>
            <person name="Salamov A."/>
            <person name="Aerts A."/>
            <person name="Riley R."/>
            <person name="Clum A."/>
            <person name="Lindquist E."/>
            <person name="Ence D."/>
            <person name="Campbell M."/>
            <person name="Kronenberg Z."/>
            <person name="Feau N."/>
            <person name="Dhillon B."/>
            <person name="Hamelin R."/>
            <person name="Burleigh J."/>
            <person name="Smith J."/>
            <person name="Yandell M."/>
            <person name="Nelson C."/>
            <person name="Grigoriev I."/>
            <person name="Davis J."/>
        </authorList>
    </citation>
    <scope>NUCLEOTIDE SEQUENCE</scope>
    <source>
        <strain evidence="3">G11</strain>
    </source>
</reference>
<proteinExistence type="predicted"/>
<evidence type="ECO:0000256" key="1">
    <source>
        <dbReference type="ARBA" id="ARBA00002670"/>
    </source>
</evidence>
<comment type="caution">
    <text evidence="3">The sequence shown here is derived from an EMBL/GenBank/DDBJ whole genome shotgun (WGS) entry which is preliminary data.</text>
</comment>
<dbReference type="Proteomes" id="UP000886653">
    <property type="component" value="Unassembled WGS sequence"/>
</dbReference>
<dbReference type="EMBL" id="MU167855">
    <property type="protein sequence ID" value="KAG0139068.1"/>
    <property type="molecule type" value="Genomic_DNA"/>
</dbReference>
<dbReference type="InterPro" id="IPR027434">
    <property type="entry name" value="Homing_endonucl"/>
</dbReference>
<dbReference type="InterPro" id="IPR004860">
    <property type="entry name" value="LAGLIDADG_dom"/>
</dbReference>
<keyword evidence="4" id="KW-1185">Reference proteome</keyword>
<sequence length="54" mass="6416">MRLGVQVLISFVITQHVRDVEIMLKFKSFFCCGTLIRNKDTVQFRIRNIRDLSE</sequence>
<protein>
    <recommendedName>
        <fullName evidence="2">Homing endonuclease LAGLIDADG domain-containing protein</fullName>
    </recommendedName>
</protein>
<feature type="domain" description="Homing endonuclease LAGLIDADG" evidence="2">
    <location>
        <begin position="3"/>
        <end position="50"/>
    </location>
</feature>
<evidence type="ECO:0000313" key="3">
    <source>
        <dbReference type="EMBL" id="KAG0139068.1"/>
    </source>
</evidence>
<evidence type="ECO:0000313" key="4">
    <source>
        <dbReference type="Proteomes" id="UP000886653"/>
    </source>
</evidence>
<name>A0A9P6N7W8_9BASI</name>
<dbReference type="Gene3D" id="3.10.28.10">
    <property type="entry name" value="Homing endonucleases"/>
    <property type="match status" value="1"/>
</dbReference>
<comment type="function">
    <text evidence="1">Mitochondrial DNA endonuclease involved in intron homing.</text>
</comment>
<dbReference type="Pfam" id="PF00961">
    <property type="entry name" value="LAGLIDADG_1"/>
    <property type="match status" value="1"/>
</dbReference>
<gene>
    <name evidence="3" type="ORF">CROQUDRAFT_557821</name>
</gene>
<dbReference type="SUPFAM" id="SSF55608">
    <property type="entry name" value="Homing endonucleases"/>
    <property type="match status" value="1"/>
</dbReference>
<dbReference type="GO" id="GO:0004519">
    <property type="term" value="F:endonuclease activity"/>
    <property type="evidence" value="ECO:0007669"/>
    <property type="project" value="InterPro"/>
</dbReference>